<feature type="compositionally biased region" description="Low complexity" evidence="1">
    <location>
        <begin position="48"/>
        <end position="68"/>
    </location>
</feature>
<organism evidence="2 3">
    <name type="scientific">Ilyodon furcidens</name>
    <name type="common">goldbreast splitfin</name>
    <dbReference type="NCBI Taxonomy" id="33524"/>
    <lineage>
        <taxon>Eukaryota</taxon>
        <taxon>Metazoa</taxon>
        <taxon>Chordata</taxon>
        <taxon>Craniata</taxon>
        <taxon>Vertebrata</taxon>
        <taxon>Euteleostomi</taxon>
        <taxon>Actinopterygii</taxon>
        <taxon>Neopterygii</taxon>
        <taxon>Teleostei</taxon>
        <taxon>Neoteleostei</taxon>
        <taxon>Acanthomorphata</taxon>
        <taxon>Ovalentaria</taxon>
        <taxon>Atherinomorphae</taxon>
        <taxon>Cyprinodontiformes</taxon>
        <taxon>Goodeidae</taxon>
        <taxon>Ilyodon</taxon>
    </lineage>
</organism>
<dbReference type="EMBL" id="JAHRIQ010046734">
    <property type="protein sequence ID" value="MEQ2235851.1"/>
    <property type="molecule type" value="Genomic_DNA"/>
</dbReference>
<sequence>MRRGDGHGDGHKREKNKKERERGGAKRTRGRHGGDRSHRSPKATQSSGATTTTITTPHTTHGNHPAATVQKLEQIQPLTLRPMGTPPPSRGPTQPGGPGPTKQPPRMSRHTPGQRVFGLSVLVDQKVGSWLWWLGLVCYGMEGCADKSLGGASEFILVYLEVARK</sequence>
<gene>
    <name evidence="2" type="ORF">ILYODFUR_006415</name>
</gene>
<feature type="region of interest" description="Disordered" evidence="1">
    <location>
        <begin position="1"/>
        <end position="112"/>
    </location>
</feature>
<comment type="caution">
    <text evidence="2">The sequence shown here is derived from an EMBL/GenBank/DDBJ whole genome shotgun (WGS) entry which is preliminary data.</text>
</comment>
<name>A0ABV0TV78_9TELE</name>
<keyword evidence="3" id="KW-1185">Reference proteome</keyword>
<evidence type="ECO:0000313" key="2">
    <source>
        <dbReference type="EMBL" id="MEQ2235851.1"/>
    </source>
</evidence>
<feature type="compositionally biased region" description="Pro residues" evidence="1">
    <location>
        <begin position="84"/>
        <end position="103"/>
    </location>
</feature>
<accession>A0ABV0TV78</accession>
<proteinExistence type="predicted"/>
<evidence type="ECO:0000256" key="1">
    <source>
        <dbReference type="SAM" id="MobiDB-lite"/>
    </source>
</evidence>
<dbReference type="Proteomes" id="UP001482620">
    <property type="component" value="Unassembled WGS sequence"/>
</dbReference>
<protein>
    <submittedName>
        <fullName evidence="2">Uncharacterized protein</fullName>
    </submittedName>
</protein>
<reference evidence="2 3" key="1">
    <citation type="submission" date="2021-06" db="EMBL/GenBank/DDBJ databases">
        <authorList>
            <person name="Palmer J.M."/>
        </authorList>
    </citation>
    <scope>NUCLEOTIDE SEQUENCE [LARGE SCALE GENOMIC DNA]</scope>
    <source>
        <strain evidence="3">if_2019</strain>
        <tissue evidence="2">Muscle</tissue>
    </source>
</reference>
<evidence type="ECO:0000313" key="3">
    <source>
        <dbReference type="Proteomes" id="UP001482620"/>
    </source>
</evidence>
<feature type="compositionally biased region" description="Basic and acidic residues" evidence="1">
    <location>
        <begin position="1"/>
        <end position="24"/>
    </location>
</feature>